<protein>
    <recommendedName>
        <fullName evidence="2">DUF6594 domain-containing protein</fullName>
    </recommendedName>
</protein>
<dbReference type="Proteomes" id="UP000235371">
    <property type="component" value="Unassembled WGS sequence"/>
</dbReference>
<keyword evidence="4" id="KW-1185">Reference proteome</keyword>
<dbReference type="Pfam" id="PF20237">
    <property type="entry name" value="DUF6594"/>
    <property type="match status" value="1"/>
</dbReference>
<sequence>MICMFQTSHPPLVCFYSISNFPGDPQTKMASLESAHLTSRASSQAYSTRYDNTQHFLSDSHSSVGIKPSRSNLAGSADMAAHPLSNEGPYFTRPPTATCSPPQSLPDVYASTPEDAEEGHLGKDSDTVRRVLQHLCSLCRMKNGTHAESPKGYNPFKYATLEDVERYPEGWSQISAFQNIDDRLLIFRSFNQLHCRILQNLQHEISHLERNLHNQDMLNNAGNNLRYGLRTGEGPDEFSTITNIYRELERKFQIYGMLRCNTWQGDQT</sequence>
<dbReference type="RefSeq" id="XP_024726966.1">
    <property type="nucleotide sequence ID" value="XM_024871557.1"/>
</dbReference>
<organism evidence="3 4">
    <name type="scientific">Hyaloscypha bicolor E</name>
    <dbReference type="NCBI Taxonomy" id="1095630"/>
    <lineage>
        <taxon>Eukaryota</taxon>
        <taxon>Fungi</taxon>
        <taxon>Dikarya</taxon>
        <taxon>Ascomycota</taxon>
        <taxon>Pezizomycotina</taxon>
        <taxon>Leotiomycetes</taxon>
        <taxon>Helotiales</taxon>
        <taxon>Hyaloscyphaceae</taxon>
        <taxon>Hyaloscypha</taxon>
        <taxon>Hyaloscypha bicolor</taxon>
    </lineage>
</organism>
<dbReference type="InParanoid" id="A0A2J6SH13"/>
<dbReference type="EMBL" id="KZ613914">
    <property type="protein sequence ID" value="PMD50062.1"/>
    <property type="molecule type" value="Genomic_DNA"/>
</dbReference>
<dbReference type="OrthoDB" id="3533814at2759"/>
<evidence type="ECO:0000256" key="1">
    <source>
        <dbReference type="SAM" id="MobiDB-lite"/>
    </source>
</evidence>
<dbReference type="PANTHER" id="PTHR34502">
    <property type="entry name" value="DUF6594 DOMAIN-CONTAINING PROTEIN-RELATED"/>
    <property type="match status" value="1"/>
</dbReference>
<feature type="domain" description="DUF6594" evidence="2">
    <location>
        <begin position="171"/>
        <end position="255"/>
    </location>
</feature>
<dbReference type="InterPro" id="IPR046529">
    <property type="entry name" value="DUF6594"/>
</dbReference>
<dbReference type="PANTHER" id="PTHR34502:SF3">
    <property type="entry name" value="DUF6594 DOMAIN-CONTAINING PROTEIN"/>
    <property type="match status" value="1"/>
</dbReference>
<evidence type="ECO:0000313" key="4">
    <source>
        <dbReference type="Proteomes" id="UP000235371"/>
    </source>
</evidence>
<reference evidence="3 4" key="1">
    <citation type="submission" date="2016-04" db="EMBL/GenBank/DDBJ databases">
        <title>A degradative enzymes factory behind the ericoid mycorrhizal symbiosis.</title>
        <authorList>
            <consortium name="DOE Joint Genome Institute"/>
            <person name="Martino E."/>
            <person name="Morin E."/>
            <person name="Grelet G."/>
            <person name="Kuo A."/>
            <person name="Kohler A."/>
            <person name="Daghino S."/>
            <person name="Barry K."/>
            <person name="Choi C."/>
            <person name="Cichocki N."/>
            <person name="Clum A."/>
            <person name="Copeland A."/>
            <person name="Hainaut M."/>
            <person name="Haridas S."/>
            <person name="Labutti K."/>
            <person name="Lindquist E."/>
            <person name="Lipzen A."/>
            <person name="Khouja H.-R."/>
            <person name="Murat C."/>
            <person name="Ohm R."/>
            <person name="Olson A."/>
            <person name="Spatafora J."/>
            <person name="Veneault-Fourrey C."/>
            <person name="Henrissat B."/>
            <person name="Grigoriev I."/>
            <person name="Martin F."/>
            <person name="Perotto S."/>
        </authorList>
    </citation>
    <scope>NUCLEOTIDE SEQUENCE [LARGE SCALE GENOMIC DNA]</scope>
    <source>
        <strain evidence="3 4">E</strain>
    </source>
</reference>
<gene>
    <name evidence="3" type="ORF">K444DRAFT_280460</name>
</gene>
<evidence type="ECO:0000313" key="3">
    <source>
        <dbReference type="EMBL" id="PMD50062.1"/>
    </source>
</evidence>
<dbReference type="AlphaFoldDB" id="A0A2J6SH13"/>
<evidence type="ECO:0000259" key="2">
    <source>
        <dbReference type="Pfam" id="PF20237"/>
    </source>
</evidence>
<proteinExistence type="predicted"/>
<feature type="region of interest" description="Disordered" evidence="1">
    <location>
        <begin position="84"/>
        <end position="124"/>
    </location>
</feature>
<dbReference type="GeneID" id="36579639"/>
<accession>A0A2J6SH13</accession>
<name>A0A2J6SH13_9HELO</name>